<evidence type="ECO:0000313" key="1">
    <source>
        <dbReference type="EMBL" id="MDB8742585.1"/>
    </source>
</evidence>
<comment type="caution">
    <text evidence="1">The sequence shown here is derived from an EMBL/GenBank/DDBJ whole genome shotgun (WGS) entry which is preliminary data.</text>
</comment>
<proteinExistence type="predicted"/>
<dbReference type="AlphaFoldDB" id="A0AAW6E461"/>
<dbReference type="EMBL" id="JAQMLS010000007">
    <property type="protein sequence ID" value="MDB8742585.1"/>
    <property type="molecule type" value="Genomic_DNA"/>
</dbReference>
<dbReference type="RefSeq" id="WP_272114725.1">
    <property type="nucleotide sequence ID" value="NZ_JADMNX010000007.1"/>
</dbReference>
<reference evidence="1" key="1">
    <citation type="submission" date="2023-01" db="EMBL/GenBank/DDBJ databases">
        <title>Human gut microbiome strain richness.</title>
        <authorList>
            <person name="Chen-Liaw A."/>
        </authorList>
    </citation>
    <scope>NUCLEOTIDE SEQUENCE</scope>
    <source>
        <strain evidence="1">D59st1_B8_D59t2_181005</strain>
    </source>
</reference>
<sequence length="40" mass="4810">MENTFSVKMIFHFYHSVVKAELKRRGFPMDEVCRMALDNM</sequence>
<name>A0AAW6E461_9FIRM</name>
<dbReference type="Proteomes" id="UP001211421">
    <property type="component" value="Unassembled WGS sequence"/>
</dbReference>
<accession>A0AAW6E461</accession>
<organism evidence="1 2">
    <name type="scientific">Ruminococcus bicirculans</name>
    <name type="common">ex Wegman et al. 2014</name>
    <dbReference type="NCBI Taxonomy" id="1160721"/>
    <lineage>
        <taxon>Bacteria</taxon>
        <taxon>Bacillati</taxon>
        <taxon>Bacillota</taxon>
        <taxon>Clostridia</taxon>
        <taxon>Eubacteriales</taxon>
        <taxon>Oscillospiraceae</taxon>
        <taxon>Ruminococcus</taxon>
    </lineage>
</organism>
<evidence type="ECO:0000313" key="2">
    <source>
        <dbReference type="Proteomes" id="UP001211421"/>
    </source>
</evidence>
<gene>
    <name evidence="1" type="ORF">PNV70_10980</name>
</gene>
<protein>
    <submittedName>
        <fullName evidence="1">Uncharacterized protein</fullName>
    </submittedName>
</protein>